<protein>
    <submittedName>
        <fullName evidence="2">Uncharacterized protein</fullName>
    </submittedName>
</protein>
<evidence type="ECO:0000256" key="1">
    <source>
        <dbReference type="SAM" id="Phobius"/>
    </source>
</evidence>
<accession>A0A9P6QPD0</accession>
<proteinExistence type="predicted"/>
<dbReference type="OrthoDB" id="2435208at2759"/>
<feature type="transmembrane region" description="Helical" evidence="1">
    <location>
        <begin position="143"/>
        <end position="160"/>
    </location>
</feature>
<keyword evidence="3" id="KW-1185">Reference proteome</keyword>
<dbReference type="EMBL" id="JAAAIN010004037">
    <property type="protein sequence ID" value="KAG0282990.1"/>
    <property type="molecule type" value="Genomic_DNA"/>
</dbReference>
<dbReference type="AlphaFoldDB" id="A0A9P6QPD0"/>
<gene>
    <name evidence="2" type="ORF">BGZ97_008745</name>
</gene>
<evidence type="ECO:0000313" key="3">
    <source>
        <dbReference type="Proteomes" id="UP000823405"/>
    </source>
</evidence>
<sequence length="161" mass="18346">MTAATIRTSVDLSTLITVPTKLHIDRHNLGRDERSKILASLQLAIERAQTYRDDLLQQEPALLSTITGHTTTTTATQFAYQQKQQGFQDYQNSYIDNDINQQQHQYQQEQQQQQTIEMLLRASAQSTEARAVEEQRNMVRTKWAAILYTAISTLGILFACA</sequence>
<keyword evidence="1" id="KW-0472">Membrane</keyword>
<keyword evidence="1" id="KW-1133">Transmembrane helix</keyword>
<name>A0A9P6QPD0_9FUNG</name>
<comment type="caution">
    <text evidence="2">The sequence shown here is derived from an EMBL/GenBank/DDBJ whole genome shotgun (WGS) entry which is preliminary data.</text>
</comment>
<keyword evidence="1" id="KW-0812">Transmembrane</keyword>
<evidence type="ECO:0000313" key="2">
    <source>
        <dbReference type="EMBL" id="KAG0282990.1"/>
    </source>
</evidence>
<feature type="non-terminal residue" evidence="2">
    <location>
        <position position="1"/>
    </location>
</feature>
<reference evidence="2" key="1">
    <citation type="journal article" date="2020" name="Fungal Divers.">
        <title>Resolving the Mortierellaceae phylogeny through synthesis of multi-gene phylogenetics and phylogenomics.</title>
        <authorList>
            <person name="Vandepol N."/>
            <person name="Liber J."/>
            <person name="Desiro A."/>
            <person name="Na H."/>
            <person name="Kennedy M."/>
            <person name="Barry K."/>
            <person name="Grigoriev I.V."/>
            <person name="Miller A.N."/>
            <person name="O'Donnell K."/>
            <person name="Stajich J.E."/>
            <person name="Bonito G."/>
        </authorList>
    </citation>
    <scope>NUCLEOTIDE SEQUENCE</scope>
    <source>
        <strain evidence="2">NVP60</strain>
    </source>
</reference>
<organism evidence="2 3">
    <name type="scientific">Linnemannia gamsii</name>
    <dbReference type="NCBI Taxonomy" id="64522"/>
    <lineage>
        <taxon>Eukaryota</taxon>
        <taxon>Fungi</taxon>
        <taxon>Fungi incertae sedis</taxon>
        <taxon>Mucoromycota</taxon>
        <taxon>Mortierellomycotina</taxon>
        <taxon>Mortierellomycetes</taxon>
        <taxon>Mortierellales</taxon>
        <taxon>Mortierellaceae</taxon>
        <taxon>Linnemannia</taxon>
    </lineage>
</organism>
<dbReference type="Proteomes" id="UP000823405">
    <property type="component" value="Unassembled WGS sequence"/>
</dbReference>